<dbReference type="GO" id="GO:0042277">
    <property type="term" value="F:peptide binding"/>
    <property type="evidence" value="ECO:0007669"/>
    <property type="project" value="TreeGrafter"/>
</dbReference>
<reference evidence="2 3" key="1">
    <citation type="journal article" date="2013" name="PLoS ONE">
        <title>Genomic analysis of Melioribacter roseus, facultatively anaerobic organotrophic bacterium representing a novel deep lineage within Bacteriodetes/Chlorobi group.</title>
        <authorList>
            <person name="Kadnikov V.V."/>
            <person name="Mardanov A.V."/>
            <person name="Podosokorskaya O.A."/>
            <person name="Gavrilov S.N."/>
            <person name="Kublanov I.V."/>
            <person name="Beletsky A.V."/>
            <person name="Bonch-Osmolovskaya E.A."/>
            <person name="Ravin N.V."/>
        </authorList>
    </citation>
    <scope>NUCLEOTIDE SEQUENCE [LARGE SCALE GENOMIC DNA]</scope>
    <source>
        <strain evidence="3">JCM 17771 / P3M-2</strain>
    </source>
</reference>
<dbReference type="KEGG" id="mro:MROS_2420"/>
<protein>
    <submittedName>
        <fullName evidence="2">Peptidase M1 membrane alanine aminopeptidase</fullName>
    </submittedName>
</protein>
<evidence type="ECO:0000313" key="2">
    <source>
        <dbReference type="EMBL" id="AFN75650.1"/>
    </source>
</evidence>
<evidence type="ECO:0000313" key="3">
    <source>
        <dbReference type="Proteomes" id="UP000009011"/>
    </source>
</evidence>
<feature type="domain" description="Peptidase M1 membrane alanine aminopeptidase" evidence="1">
    <location>
        <begin position="306"/>
        <end position="406"/>
    </location>
</feature>
<keyword evidence="3" id="KW-1185">Reference proteome</keyword>
<dbReference type="PANTHER" id="PTHR11533">
    <property type="entry name" value="PROTEASE M1 ZINC METALLOPROTEASE"/>
    <property type="match status" value="1"/>
</dbReference>
<dbReference type="Pfam" id="PF01433">
    <property type="entry name" value="Peptidase_M1"/>
    <property type="match status" value="2"/>
</dbReference>
<dbReference type="GO" id="GO:0016020">
    <property type="term" value="C:membrane"/>
    <property type="evidence" value="ECO:0007669"/>
    <property type="project" value="TreeGrafter"/>
</dbReference>
<dbReference type="GO" id="GO:0070006">
    <property type="term" value="F:metalloaminopeptidase activity"/>
    <property type="evidence" value="ECO:0007669"/>
    <property type="project" value="TreeGrafter"/>
</dbReference>
<keyword evidence="2" id="KW-0031">Aminopeptidase</keyword>
<dbReference type="AlphaFoldDB" id="I6Z926"/>
<dbReference type="PANTHER" id="PTHR11533:SF174">
    <property type="entry name" value="PUROMYCIN-SENSITIVE AMINOPEPTIDASE-RELATED"/>
    <property type="match status" value="1"/>
</dbReference>
<dbReference type="OrthoDB" id="9814383at2"/>
<name>I6Z926_MELRP</name>
<dbReference type="SUPFAM" id="SSF55486">
    <property type="entry name" value="Metalloproteases ('zincins'), catalytic domain"/>
    <property type="match status" value="1"/>
</dbReference>
<dbReference type="GO" id="GO:0008270">
    <property type="term" value="F:zinc ion binding"/>
    <property type="evidence" value="ECO:0007669"/>
    <property type="project" value="InterPro"/>
</dbReference>
<dbReference type="Proteomes" id="UP000009011">
    <property type="component" value="Chromosome"/>
</dbReference>
<dbReference type="GO" id="GO:0005615">
    <property type="term" value="C:extracellular space"/>
    <property type="evidence" value="ECO:0007669"/>
    <property type="project" value="TreeGrafter"/>
</dbReference>
<dbReference type="Gene3D" id="1.10.390.10">
    <property type="entry name" value="Neutral Protease Domain 2"/>
    <property type="match status" value="1"/>
</dbReference>
<dbReference type="PATRIC" id="fig|1191523.3.peg.2552"/>
<dbReference type="eggNOG" id="COG0308">
    <property type="taxonomic scope" value="Bacteria"/>
</dbReference>
<dbReference type="InterPro" id="IPR014782">
    <property type="entry name" value="Peptidase_M1_dom"/>
</dbReference>
<evidence type="ECO:0000259" key="1">
    <source>
        <dbReference type="Pfam" id="PF01433"/>
    </source>
</evidence>
<dbReference type="InterPro" id="IPR027268">
    <property type="entry name" value="Peptidase_M4/M1_CTD_sf"/>
</dbReference>
<gene>
    <name evidence="2" type="ordered locus">MROS_2420</name>
</gene>
<dbReference type="RefSeq" id="WP_014857080.1">
    <property type="nucleotide sequence ID" value="NC_018178.1"/>
</dbReference>
<dbReference type="STRING" id="1191523.MROS_2420"/>
<keyword evidence="2" id="KW-0645">Protease</keyword>
<organism evidence="2 3">
    <name type="scientific">Melioribacter roseus (strain DSM 23840 / JCM 17771 / VKM B-2668 / P3M-2)</name>
    <dbReference type="NCBI Taxonomy" id="1191523"/>
    <lineage>
        <taxon>Bacteria</taxon>
        <taxon>Pseudomonadati</taxon>
        <taxon>Ignavibacteriota</taxon>
        <taxon>Ignavibacteria</taxon>
        <taxon>Ignavibacteriales</taxon>
        <taxon>Melioribacteraceae</taxon>
        <taxon>Melioribacter</taxon>
    </lineage>
</organism>
<feature type="domain" description="Peptidase M1 membrane alanine aminopeptidase" evidence="1">
    <location>
        <begin position="472"/>
        <end position="537"/>
    </location>
</feature>
<dbReference type="InterPro" id="IPR050344">
    <property type="entry name" value="Peptidase_M1_aminopeptidases"/>
</dbReference>
<dbReference type="GO" id="GO:0043171">
    <property type="term" value="P:peptide catabolic process"/>
    <property type="evidence" value="ECO:0007669"/>
    <property type="project" value="TreeGrafter"/>
</dbReference>
<dbReference type="CDD" id="cd09604">
    <property type="entry name" value="M1_APN_like"/>
    <property type="match status" value="1"/>
</dbReference>
<sequence>MKIRYIILSVLFIGVIIQYSEEKTISNFYYKFKNSGYEKGLIKSEANTFNPAANYNFFINYDPINDIADVREEIRWINNTEFPTEEIYLHLYPNAYSNNNTFFAQAYRLEEENMTRVNIEFVEAESERKDLIYVNPEIVNPYDSTVAKFILRKKANPGDTVKIDIKYSLKIPVSVKRFGTARGRNFDFISQWYPKIGVFENGKWICSSYYPYLNYYSDFGEYRLTIKIPKNFTLIPGGEITDVQEEGAVKTYTVVQSGIHDFVWAVTDNIVYEKTHYKRKDGATVNVNLFIQPERIKYRERYKKAVVNCLAYFEEKVGIYPYSNLTMVDVPRTSASGGMEYPTLFTVSAELFSPEKTGWPEYLVAHEFAHQYFQGIIASNEVYEAWLDEGFASYFATKFMYEFYPDILAYFRIAKFVPVFGLNFLSYNEIPIIYTIADIPVNLGAQSAASYYRNLAIGSISDLSYLQPSRLAYVVNSYSKPELMLHTLERYLGSDKMDRIVKEYYNAFKFRHVKANDFINLVKRFAGEDIDWFFKEFYADSKIFDYSITSVNKAGNNLYAVTAERKGDGFFKNDIALYTETDTLYAKWEDDARWKIFYFETEDKVYGAEIDPHRKNLLDIDFANNSYMIEKRYWASLSISARWFFWVQNALIILGSIG</sequence>
<dbReference type="GO" id="GO:0005737">
    <property type="term" value="C:cytoplasm"/>
    <property type="evidence" value="ECO:0007669"/>
    <property type="project" value="TreeGrafter"/>
</dbReference>
<dbReference type="EMBL" id="CP003557">
    <property type="protein sequence ID" value="AFN75650.1"/>
    <property type="molecule type" value="Genomic_DNA"/>
</dbReference>
<keyword evidence="2" id="KW-0378">Hydrolase</keyword>
<dbReference type="HOGENOM" id="CLU_015077_1_0_10"/>
<accession>I6Z926</accession>
<proteinExistence type="predicted"/>